<dbReference type="Proteomes" id="UP000236370">
    <property type="component" value="Unassembled WGS sequence"/>
</dbReference>
<comment type="catalytic activity">
    <reaction evidence="4">
        <text>1-hexadecanoyl-2-(5Z,8Z,11Z,14Z-eicosatetraenoyl)-sn-glycero-3-phosphocholine + H2O = 1-hexadecanoyl-sn-glycero-3-phosphocholine + (5Z,8Z,11Z,14Z)-eicosatetraenoate + H(+)</text>
        <dbReference type="Rhea" id="RHEA:40427"/>
        <dbReference type="ChEBI" id="CHEBI:15377"/>
        <dbReference type="ChEBI" id="CHEBI:15378"/>
        <dbReference type="ChEBI" id="CHEBI:32395"/>
        <dbReference type="ChEBI" id="CHEBI:72998"/>
        <dbReference type="ChEBI" id="CHEBI:73003"/>
    </reaction>
    <physiologicalReaction direction="left-to-right" evidence="4">
        <dbReference type="Rhea" id="RHEA:40428"/>
    </physiologicalReaction>
</comment>
<organism evidence="8 9">
    <name type="scientific">Pan troglodytes</name>
    <name type="common">Chimpanzee</name>
    <dbReference type="NCBI Taxonomy" id="9598"/>
    <lineage>
        <taxon>Eukaryota</taxon>
        <taxon>Metazoa</taxon>
        <taxon>Chordata</taxon>
        <taxon>Craniata</taxon>
        <taxon>Vertebrata</taxon>
        <taxon>Euteleostomi</taxon>
        <taxon>Mammalia</taxon>
        <taxon>Eutheria</taxon>
        <taxon>Euarchontoglires</taxon>
        <taxon>Primates</taxon>
        <taxon>Haplorrhini</taxon>
        <taxon>Catarrhini</taxon>
        <taxon>Hominidae</taxon>
        <taxon>Pan</taxon>
    </lineage>
</organism>
<evidence type="ECO:0000256" key="3">
    <source>
        <dbReference type="ARBA" id="ARBA00023422"/>
    </source>
</evidence>
<evidence type="ECO:0000256" key="5">
    <source>
        <dbReference type="PROSITE-ProRule" id="PRU00555"/>
    </source>
</evidence>
<evidence type="ECO:0000256" key="2">
    <source>
        <dbReference type="ARBA" id="ARBA00023098"/>
    </source>
</evidence>
<feature type="region of interest" description="Disordered" evidence="6">
    <location>
        <begin position="76"/>
        <end position="101"/>
    </location>
</feature>
<feature type="domain" description="PLA2c" evidence="7">
    <location>
        <begin position="1"/>
        <end position="148"/>
    </location>
</feature>
<dbReference type="PROSITE" id="PS51210">
    <property type="entry name" value="PLA2C"/>
    <property type="match status" value="1"/>
</dbReference>
<evidence type="ECO:0000256" key="6">
    <source>
        <dbReference type="SAM" id="MobiDB-lite"/>
    </source>
</evidence>
<name>A0A2J8IJW7_PANTR</name>
<dbReference type="GO" id="GO:0004623">
    <property type="term" value="F:phospholipase A2 activity"/>
    <property type="evidence" value="ECO:0007669"/>
    <property type="project" value="UniProtKB-EC"/>
</dbReference>
<dbReference type="AlphaFoldDB" id="A0A2J8IJW7"/>
<dbReference type="PANTHER" id="PTHR10728:SF32">
    <property type="entry name" value="CYTOSOLIC PHOSPHOLIPASE A2 BETA"/>
    <property type="match status" value="1"/>
</dbReference>
<evidence type="ECO:0000313" key="8">
    <source>
        <dbReference type="EMBL" id="PNI10808.1"/>
    </source>
</evidence>
<proteinExistence type="predicted"/>
<keyword evidence="5" id="KW-0442">Lipid degradation</keyword>
<keyword evidence="2 5" id="KW-0443">Lipid metabolism</keyword>
<gene>
    <name evidence="8" type="ORF">CK820_G0056778</name>
</gene>
<evidence type="ECO:0000256" key="1">
    <source>
        <dbReference type="ARBA" id="ARBA00022801"/>
    </source>
</evidence>
<keyword evidence="1 5" id="KW-0378">Hydrolase</keyword>
<reference evidence="8 9" key="1">
    <citation type="submission" date="2017-12" db="EMBL/GenBank/DDBJ databases">
        <title>High-resolution comparative analysis of great ape genomes.</title>
        <authorList>
            <person name="Pollen A."/>
            <person name="Hastie A."/>
            <person name="Hormozdiari F."/>
            <person name="Dougherty M."/>
            <person name="Liu R."/>
            <person name="Chaisson M."/>
            <person name="Hoppe E."/>
            <person name="Hill C."/>
            <person name="Pang A."/>
            <person name="Hillier L."/>
            <person name="Baker C."/>
            <person name="Armstrong J."/>
            <person name="Shendure J."/>
            <person name="Paten B."/>
            <person name="Wilson R."/>
            <person name="Chao H."/>
            <person name="Schneider V."/>
            <person name="Ventura M."/>
            <person name="Kronenberg Z."/>
            <person name="Murali S."/>
            <person name="Gordon D."/>
            <person name="Cantsilieris S."/>
            <person name="Munson K."/>
            <person name="Nelson B."/>
            <person name="Raja A."/>
            <person name="Underwood J."/>
            <person name="Diekhans M."/>
            <person name="Fiddes I."/>
            <person name="Haussler D."/>
            <person name="Eichler E."/>
        </authorList>
    </citation>
    <scope>NUCLEOTIDE SEQUENCE [LARGE SCALE GENOMIC DNA]</scope>
    <source>
        <strain evidence="8">Yerkes chimp pedigree #C0471</strain>
    </source>
</reference>
<dbReference type="InterPro" id="IPR016035">
    <property type="entry name" value="Acyl_Trfase/lysoPLipase"/>
</dbReference>
<accession>A0A2J8IJW7</accession>
<evidence type="ECO:0000313" key="9">
    <source>
        <dbReference type="Proteomes" id="UP000236370"/>
    </source>
</evidence>
<comment type="catalytic activity">
    <reaction evidence="3">
        <text>a 1,2-diacyl-sn-glycero-3-phosphocholine + H2O = a 1-acyl-sn-glycero-3-phosphocholine + a fatty acid + H(+)</text>
        <dbReference type="Rhea" id="RHEA:15801"/>
        <dbReference type="ChEBI" id="CHEBI:15377"/>
        <dbReference type="ChEBI" id="CHEBI:15378"/>
        <dbReference type="ChEBI" id="CHEBI:28868"/>
        <dbReference type="ChEBI" id="CHEBI:57643"/>
        <dbReference type="ChEBI" id="CHEBI:58168"/>
        <dbReference type="EC" id="3.1.1.4"/>
    </reaction>
    <physiologicalReaction direction="left-to-right" evidence="3">
        <dbReference type="Rhea" id="RHEA:15802"/>
    </physiologicalReaction>
</comment>
<evidence type="ECO:0000259" key="7">
    <source>
        <dbReference type="PROSITE" id="PS51210"/>
    </source>
</evidence>
<dbReference type="GO" id="GO:0006650">
    <property type="term" value="P:glycerophospholipid metabolic process"/>
    <property type="evidence" value="ECO:0007669"/>
    <property type="project" value="UniProtKB-ARBA"/>
</dbReference>
<dbReference type="SUPFAM" id="SSF52151">
    <property type="entry name" value="FabD/lysophospholipase-like"/>
    <property type="match status" value="1"/>
</dbReference>
<dbReference type="InterPro" id="IPR002642">
    <property type="entry name" value="LysoPLipase_cat_dom"/>
</dbReference>
<dbReference type="GO" id="GO:0009395">
    <property type="term" value="P:phospholipid catabolic process"/>
    <property type="evidence" value="ECO:0007669"/>
    <property type="project" value="InterPro"/>
</dbReference>
<protein>
    <recommendedName>
        <fullName evidence="7">PLA2c domain-containing protein</fullName>
    </recommendedName>
</protein>
<dbReference type="PANTHER" id="PTHR10728">
    <property type="entry name" value="CYTOSOLIC PHOSPHOLIPASE A2"/>
    <property type="match status" value="1"/>
</dbReference>
<sequence>MDLILSLDYNLHGAFQQLQLLGRFCQEQGIPFPPISPSPEEQLQPRECHTFSHPTCPGAPVVPHFPLVSDSFQEYSAPGVRRPPEEAAAGEVNLSSSDSPYHYTKVTYSQEDVDKLLHLTHYNVCNNQEQLLEALRQAVQRRRQRRPH</sequence>
<comment type="caution">
    <text evidence="8">The sequence shown here is derived from an EMBL/GenBank/DDBJ whole genome shotgun (WGS) entry which is preliminary data.</text>
</comment>
<dbReference type="Gene3D" id="3.40.1090.10">
    <property type="entry name" value="Cytosolic phospholipase A2 catalytic domain"/>
    <property type="match status" value="1"/>
</dbReference>
<evidence type="ECO:0000256" key="4">
    <source>
        <dbReference type="ARBA" id="ARBA00048373"/>
    </source>
</evidence>
<dbReference type="EMBL" id="NBAG03002316">
    <property type="protein sequence ID" value="PNI10808.1"/>
    <property type="molecule type" value="Genomic_DNA"/>
</dbReference>